<accession>A0A171IPT2</accession>
<proteinExistence type="predicted"/>
<protein>
    <submittedName>
        <fullName evidence="1">MarR</fullName>
    </submittedName>
</protein>
<reference evidence="1" key="2">
    <citation type="journal article" date="2011" name="J. Bacteriol.">
        <title>Draft genome sequence of a dominant, multidrug-resistant Neisseria gonorrhoeae strain, TCDC-NG08107, from a sexual group at high risk of acquiring human immunodeficiency virus infection and syphilis.</title>
        <authorList>
            <person name="Chen C.C."/>
            <person name="Hsia K.C."/>
            <person name="Huang C.T."/>
            <person name="Wong W.W."/>
            <person name="Yen M.Y."/>
            <person name="Li L.H."/>
            <person name="Lin K.Y."/>
            <person name="Chen K.W."/>
            <person name="Li S.Y."/>
        </authorList>
    </citation>
    <scope>NUCLEOTIDE SEQUENCE</scope>
    <source>
        <strain evidence="1">TCDC-NG08107</strain>
        <plasmid evidence="1">pNGTCDC08107</plasmid>
    </source>
</reference>
<name>A0A171IPT2_NEIGO</name>
<dbReference type="AlphaFoldDB" id="A0A171IPT2"/>
<dbReference type="EMBL" id="CP002441">
    <property type="protein sequence ID" value="ADV09147.1"/>
    <property type="molecule type" value="Genomic_DNA"/>
</dbReference>
<sequence>MKEKMRLITEISLIIRELSYSRRGYRPESYAAALDNLTIIGDLADILHNIEAATGNPFVQRMVDEKLRKFVTDFPAYKVRLSPFLNGCPHDLSLGAESLGKGESIADALAVPPEEVDIADIEFDRVLIEDDRWTGAYDGGNAQ</sequence>
<evidence type="ECO:0000313" key="1">
    <source>
        <dbReference type="EMBL" id="ADV09147.1"/>
    </source>
</evidence>
<organism evidence="1">
    <name type="scientific">Neisseria gonorrhoeae TCDC-NG08107</name>
    <dbReference type="NCBI Taxonomy" id="940296"/>
    <lineage>
        <taxon>Bacteria</taxon>
        <taxon>Pseudomonadati</taxon>
        <taxon>Pseudomonadota</taxon>
        <taxon>Betaproteobacteria</taxon>
        <taxon>Neisseriales</taxon>
        <taxon>Neisseriaceae</taxon>
        <taxon>Neisseria</taxon>
    </lineage>
</organism>
<gene>
    <name evidence="1" type="ORF">NGTW08_p0017</name>
</gene>
<dbReference type="BioCyc" id="NGON940296:GLHN-2226-MONOMER"/>
<geneLocation type="plasmid" evidence="1">
    <name>pNGTCDC08107</name>
</geneLocation>
<keyword evidence="1" id="KW-0614">Plasmid</keyword>
<reference evidence="1" key="1">
    <citation type="submission" date="2010-12" db="EMBL/GenBank/DDBJ databases">
        <authorList>
            <person name="Wang C.B."/>
            <person name="He X.J."/>
        </authorList>
    </citation>
    <scope>NUCLEOTIDE SEQUENCE</scope>
    <source>
        <strain evidence="1">TCDC-NG08107</strain>
        <plasmid evidence="1">pNGTCDC08107</plasmid>
    </source>
</reference>